<comment type="caution">
    <text evidence="1">The sequence shown here is derived from an EMBL/GenBank/DDBJ whole genome shotgun (WGS) entry which is preliminary data.</text>
</comment>
<sequence length="207" mass="23124">MDKPTVLIFDIDQERTSMQDLTRLLRDTCAQRATVWQAASSKAAITMIDSYPDARAIILLDSGIKHRAPYLHKRLRQYAEVGGVVVHSGLFSSFIAVDEMNRYWDQVWDLPWIAGSYFSHELYLNRLVPGLGTPGLKASYSQKALHLRRVEKSSAVYIPDPTSEEADHRQIASVFHPYGNGFVGYTGDVNNEEGTTMLVLAMCGLSG</sequence>
<keyword evidence="2" id="KW-1185">Reference proteome</keyword>
<evidence type="ECO:0000313" key="1">
    <source>
        <dbReference type="EMBL" id="KAF2156452.1"/>
    </source>
</evidence>
<dbReference type="OrthoDB" id="167809at2759"/>
<reference evidence="1" key="1">
    <citation type="journal article" date="2020" name="Stud. Mycol.">
        <title>101 Dothideomycetes genomes: a test case for predicting lifestyles and emergence of pathogens.</title>
        <authorList>
            <person name="Haridas S."/>
            <person name="Albert R."/>
            <person name="Binder M."/>
            <person name="Bloem J."/>
            <person name="Labutti K."/>
            <person name="Salamov A."/>
            <person name="Andreopoulos B."/>
            <person name="Baker S."/>
            <person name="Barry K."/>
            <person name="Bills G."/>
            <person name="Bluhm B."/>
            <person name="Cannon C."/>
            <person name="Castanera R."/>
            <person name="Culley D."/>
            <person name="Daum C."/>
            <person name="Ezra D."/>
            <person name="Gonzalez J."/>
            <person name="Henrissat B."/>
            <person name="Kuo A."/>
            <person name="Liang C."/>
            <person name="Lipzen A."/>
            <person name="Lutzoni F."/>
            <person name="Magnuson J."/>
            <person name="Mondo S."/>
            <person name="Nolan M."/>
            <person name="Ohm R."/>
            <person name="Pangilinan J."/>
            <person name="Park H.-J."/>
            <person name="Ramirez L."/>
            <person name="Alfaro M."/>
            <person name="Sun H."/>
            <person name="Tritt A."/>
            <person name="Yoshinaga Y."/>
            <person name="Zwiers L.-H."/>
            <person name="Turgeon B."/>
            <person name="Goodwin S."/>
            <person name="Spatafora J."/>
            <person name="Crous P."/>
            <person name="Grigoriev I."/>
        </authorList>
    </citation>
    <scope>NUCLEOTIDE SEQUENCE</scope>
    <source>
        <strain evidence="1">CBS 260.36</strain>
    </source>
</reference>
<proteinExistence type="predicted"/>
<gene>
    <name evidence="1" type="ORF">K461DRAFT_265835</name>
</gene>
<name>A0A9P4JAK9_9PEZI</name>
<protein>
    <submittedName>
        <fullName evidence="1">Uncharacterized protein</fullName>
    </submittedName>
</protein>
<dbReference type="Proteomes" id="UP000799439">
    <property type="component" value="Unassembled WGS sequence"/>
</dbReference>
<dbReference type="EMBL" id="ML996082">
    <property type="protein sequence ID" value="KAF2156452.1"/>
    <property type="molecule type" value="Genomic_DNA"/>
</dbReference>
<evidence type="ECO:0000313" key="2">
    <source>
        <dbReference type="Proteomes" id="UP000799439"/>
    </source>
</evidence>
<accession>A0A9P4JAK9</accession>
<organism evidence="1 2">
    <name type="scientific">Myriangium duriaei CBS 260.36</name>
    <dbReference type="NCBI Taxonomy" id="1168546"/>
    <lineage>
        <taxon>Eukaryota</taxon>
        <taxon>Fungi</taxon>
        <taxon>Dikarya</taxon>
        <taxon>Ascomycota</taxon>
        <taxon>Pezizomycotina</taxon>
        <taxon>Dothideomycetes</taxon>
        <taxon>Dothideomycetidae</taxon>
        <taxon>Myriangiales</taxon>
        <taxon>Myriangiaceae</taxon>
        <taxon>Myriangium</taxon>
    </lineage>
</organism>
<dbReference type="AlphaFoldDB" id="A0A9P4JAK9"/>